<evidence type="ECO:0000313" key="2">
    <source>
        <dbReference type="RefSeq" id="XP_022158202.1"/>
    </source>
</evidence>
<dbReference type="AlphaFoldDB" id="A0A6J1DWL4"/>
<reference evidence="2" key="1">
    <citation type="submission" date="2025-08" db="UniProtKB">
        <authorList>
            <consortium name="RefSeq"/>
        </authorList>
    </citation>
    <scope>IDENTIFICATION</scope>
    <source>
        <strain evidence="2">OHB3-1</strain>
    </source>
</reference>
<dbReference type="RefSeq" id="XP_022158202.1">
    <property type="nucleotide sequence ID" value="XM_022302510.1"/>
</dbReference>
<evidence type="ECO:0000313" key="1">
    <source>
        <dbReference type="Proteomes" id="UP000504603"/>
    </source>
</evidence>
<organism evidence="1 2">
    <name type="scientific">Momordica charantia</name>
    <name type="common">Bitter gourd</name>
    <name type="synonym">Balsam pear</name>
    <dbReference type="NCBI Taxonomy" id="3673"/>
    <lineage>
        <taxon>Eukaryota</taxon>
        <taxon>Viridiplantae</taxon>
        <taxon>Streptophyta</taxon>
        <taxon>Embryophyta</taxon>
        <taxon>Tracheophyta</taxon>
        <taxon>Spermatophyta</taxon>
        <taxon>Magnoliopsida</taxon>
        <taxon>eudicotyledons</taxon>
        <taxon>Gunneridae</taxon>
        <taxon>Pentapetalae</taxon>
        <taxon>rosids</taxon>
        <taxon>fabids</taxon>
        <taxon>Cucurbitales</taxon>
        <taxon>Cucurbitaceae</taxon>
        <taxon>Momordiceae</taxon>
        <taxon>Momordica</taxon>
    </lineage>
</organism>
<dbReference type="OrthoDB" id="1920930at2759"/>
<dbReference type="GeneID" id="111024739"/>
<dbReference type="KEGG" id="mcha:111024739"/>
<name>A0A6J1DWL4_MOMCH</name>
<proteinExistence type="predicted"/>
<gene>
    <name evidence="2" type="primary">LOC111024739</name>
</gene>
<protein>
    <submittedName>
        <fullName evidence="2">Uncharacterized protein LOC111024739</fullName>
    </submittedName>
</protein>
<accession>A0A6J1DWL4</accession>
<keyword evidence="1" id="KW-1185">Reference proteome</keyword>
<dbReference type="Proteomes" id="UP000504603">
    <property type="component" value="Unplaced"/>
</dbReference>
<sequence>MSTSVIALLAIEKLNGKNYTQWKTNLNAILVVDDLRFVLTEECRQPPTPNAVRASRDAYDRWIKANDKAKVYIFASISDVLAKKHDRMVTTREIMDSLRDMFGQQSIQA</sequence>